<evidence type="ECO:0000313" key="4">
    <source>
        <dbReference type="Proteomes" id="UP001345827"/>
    </source>
</evidence>
<gene>
    <name evidence="3" type="ORF">LTR25_005433</name>
</gene>
<comment type="caution">
    <text evidence="3">The sequence shown here is derived from an EMBL/GenBank/DDBJ whole genome shotgun (WGS) entry which is preliminary data.</text>
</comment>
<dbReference type="EMBL" id="JAXLQG010000008">
    <property type="protein sequence ID" value="KAK5536759.1"/>
    <property type="molecule type" value="Genomic_DNA"/>
</dbReference>
<dbReference type="Pfam" id="PF07883">
    <property type="entry name" value="Cupin_2"/>
    <property type="match status" value="1"/>
</dbReference>
<dbReference type="GO" id="GO:0046872">
    <property type="term" value="F:metal ion binding"/>
    <property type="evidence" value="ECO:0007669"/>
    <property type="project" value="UniProtKB-KW"/>
</dbReference>
<reference evidence="3 4" key="1">
    <citation type="submission" date="2023-06" db="EMBL/GenBank/DDBJ databases">
        <title>Black Yeasts Isolated from many extreme environments.</title>
        <authorList>
            <person name="Coleine C."/>
            <person name="Stajich J.E."/>
            <person name="Selbmann L."/>
        </authorList>
    </citation>
    <scope>NUCLEOTIDE SEQUENCE [LARGE SCALE GENOMIC DNA]</scope>
    <source>
        <strain evidence="3 4">CCFEE 5887</strain>
    </source>
</reference>
<sequence>MASGQSTSPVVISAESLTSRAPETFPIDNTVPSRGDVTWLTLFSSSTTPTNSLTAGLATCPPGTGHLCAHRHEQAEIYYVTEGRGIMTIDGTENQVGPGSAVFVPGNAEHGIRNVGEGELKWFYVFGADRFEDVVYRFS</sequence>
<dbReference type="SUPFAM" id="SSF51182">
    <property type="entry name" value="RmlC-like cupins"/>
    <property type="match status" value="1"/>
</dbReference>
<accession>A0AAV9Q912</accession>
<dbReference type="InterPro" id="IPR014710">
    <property type="entry name" value="RmlC-like_jellyroll"/>
</dbReference>
<dbReference type="InterPro" id="IPR013096">
    <property type="entry name" value="Cupin_2"/>
</dbReference>
<dbReference type="Gene3D" id="2.60.120.10">
    <property type="entry name" value="Jelly Rolls"/>
    <property type="match status" value="1"/>
</dbReference>
<evidence type="ECO:0000256" key="1">
    <source>
        <dbReference type="ARBA" id="ARBA00022723"/>
    </source>
</evidence>
<dbReference type="PANTHER" id="PTHR35848">
    <property type="entry name" value="OXALATE-BINDING PROTEIN"/>
    <property type="match status" value="1"/>
</dbReference>
<proteinExistence type="predicted"/>
<evidence type="ECO:0000313" key="3">
    <source>
        <dbReference type="EMBL" id="KAK5536759.1"/>
    </source>
</evidence>
<organism evidence="3 4">
    <name type="scientific">Vermiconidia calcicola</name>
    <dbReference type="NCBI Taxonomy" id="1690605"/>
    <lineage>
        <taxon>Eukaryota</taxon>
        <taxon>Fungi</taxon>
        <taxon>Dikarya</taxon>
        <taxon>Ascomycota</taxon>
        <taxon>Pezizomycotina</taxon>
        <taxon>Dothideomycetes</taxon>
        <taxon>Dothideomycetidae</taxon>
        <taxon>Mycosphaerellales</taxon>
        <taxon>Extremaceae</taxon>
        <taxon>Vermiconidia</taxon>
    </lineage>
</organism>
<dbReference type="Proteomes" id="UP001345827">
    <property type="component" value="Unassembled WGS sequence"/>
</dbReference>
<protein>
    <recommendedName>
        <fullName evidence="2">Cupin type-2 domain-containing protein</fullName>
    </recommendedName>
</protein>
<dbReference type="InterPro" id="IPR011051">
    <property type="entry name" value="RmlC_Cupin_sf"/>
</dbReference>
<dbReference type="InterPro" id="IPR051610">
    <property type="entry name" value="GPI/OXD"/>
</dbReference>
<keyword evidence="1" id="KW-0479">Metal-binding</keyword>
<evidence type="ECO:0000259" key="2">
    <source>
        <dbReference type="Pfam" id="PF07883"/>
    </source>
</evidence>
<name>A0AAV9Q912_9PEZI</name>
<dbReference type="AlphaFoldDB" id="A0AAV9Q912"/>
<feature type="domain" description="Cupin type-2" evidence="2">
    <location>
        <begin position="57"/>
        <end position="126"/>
    </location>
</feature>
<keyword evidence="4" id="KW-1185">Reference proteome</keyword>
<dbReference type="PANTHER" id="PTHR35848:SF6">
    <property type="entry name" value="CUPIN TYPE-2 DOMAIN-CONTAINING PROTEIN"/>
    <property type="match status" value="1"/>
</dbReference>